<protein>
    <submittedName>
        <fullName evidence="2">Uncharacterized protein</fullName>
    </submittedName>
</protein>
<evidence type="ECO:0000256" key="1">
    <source>
        <dbReference type="SAM" id="Phobius"/>
    </source>
</evidence>
<gene>
    <name evidence="2" type="ORF">BX592_12920</name>
</gene>
<dbReference type="EMBL" id="SORE01000029">
    <property type="protein sequence ID" value="TDY38904.1"/>
    <property type="molecule type" value="Genomic_DNA"/>
</dbReference>
<proteinExistence type="predicted"/>
<dbReference type="OrthoDB" id="5393896at2"/>
<feature type="transmembrane region" description="Helical" evidence="1">
    <location>
        <begin position="82"/>
        <end position="109"/>
    </location>
</feature>
<organism evidence="2 3">
    <name type="scientific">Paraburkholderia rhizosphaerae</name>
    <dbReference type="NCBI Taxonomy" id="480658"/>
    <lineage>
        <taxon>Bacteria</taxon>
        <taxon>Pseudomonadati</taxon>
        <taxon>Pseudomonadota</taxon>
        <taxon>Betaproteobacteria</taxon>
        <taxon>Burkholderiales</taxon>
        <taxon>Burkholderiaceae</taxon>
        <taxon>Paraburkholderia</taxon>
    </lineage>
</organism>
<reference evidence="2 3" key="1">
    <citation type="submission" date="2019-03" db="EMBL/GenBank/DDBJ databases">
        <title>Genomic Encyclopedia of Type Strains, Phase III (KMG-III): the genomes of soil and plant-associated and newly described type strains.</title>
        <authorList>
            <person name="Whitman W."/>
        </authorList>
    </citation>
    <scope>NUCLEOTIDE SEQUENCE [LARGE SCALE GENOMIC DNA]</scope>
    <source>
        <strain evidence="2 3">LMG 29544</strain>
    </source>
</reference>
<keyword evidence="1" id="KW-0472">Membrane</keyword>
<dbReference type="RefSeq" id="WP_134196607.1">
    <property type="nucleotide sequence ID" value="NZ_JBHLUW010000019.1"/>
</dbReference>
<evidence type="ECO:0000313" key="2">
    <source>
        <dbReference type="EMBL" id="TDY38904.1"/>
    </source>
</evidence>
<dbReference type="Proteomes" id="UP000295509">
    <property type="component" value="Unassembled WGS sequence"/>
</dbReference>
<feature type="transmembrane region" description="Helical" evidence="1">
    <location>
        <begin position="48"/>
        <end position="70"/>
    </location>
</feature>
<evidence type="ECO:0000313" key="3">
    <source>
        <dbReference type="Proteomes" id="UP000295509"/>
    </source>
</evidence>
<keyword evidence="1" id="KW-1133">Transmembrane helix</keyword>
<keyword evidence="1" id="KW-0812">Transmembrane</keyword>
<name>A0A4V3HCY5_9BURK</name>
<accession>A0A4V3HCY5</accession>
<dbReference type="AlphaFoldDB" id="A0A4V3HCY5"/>
<sequence length="347" mass="37969">MADRSASSASVRRAALTCGALLAVAVLALAQGFAIWQLAPGATADGPLLPAMLLNAICGALQAVLFRSMLPLRYREPRGFTLLFIWLFCSFVPVAGGLVLLVSCAWAAIFPAKRSDEDLQQVRAPEFVTYLMSRVSHGGGARLQARLTNTQVNASDRLSALVAIQSMPTRTTGTLLRDLLADPIEDVRLIAYGTLDQAENDVMQKIFQTAQELELAQTDSERHSINRQLAELYFELVYQNLVQGAVYTHTLEQADRYARAALEIDDGDAALWLIRGRLALAHGAADEAAGYMARAQALGFPRERLVPWLAETAYLQRDYARVAELLASLGHASVLPMLKPVVRYWSL</sequence>
<comment type="caution">
    <text evidence="2">The sequence shown here is derived from an EMBL/GenBank/DDBJ whole genome shotgun (WGS) entry which is preliminary data.</text>
</comment>
<keyword evidence="3" id="KW-1185">Reference proteome</keyword>